<evidence type="ECO:0000313" key="3">
    <source>
        <dbReference type="Proteomes" id="UP000684084"/>
    </source>
</evidence>
<reference evidence="2" key="1">
    <citation type="submission" date="2020-05" db="EMBL/GenBank/DDBJ databases">
        <authorList>
            <person name="Rincon C."/>
            <person name="Sanders R I."/>
            <person name="Robbins C."/>
            <person name="Chaturvedi A."/>
        </authorList>
    </citation>
    <scope>NUCLEOTIDE SEQUENCE</scope>
    <source>
        <strain evidence="2">CHB12</strain>
    </source>
</reference>
<feature type="region of interest" description="Disordered" evidence="1">
    <location>
        <begin position="1"/>
        <end position="20"/>
    </location>
</feature>
<protein>
    <submittedName>
        <fullName evidence="2">Uncharacterized protein</fullName>
    </submittedName>
</protein>
<accession>A0A915ZLF4</accession>
<comment type="caution">
    <text evidence="2">The sequence shown here is derived from an EMBL/GenBank/DDBJ whole genome shotgun (WGS) entry which is preliminary data.</text>
</comment>
<dbReference type="EMBL" id="CAGKOT010000041">
    <property type="protein sequence ID" value="CAB5379700.1"/>
    <property type="molecule type" value="Genomic_DNA"/>
</dbReference>
<dbReference type="AlphaFoldDB" id="A0A915ZLF4"/>
<name>A0A915ZLF4_9GLOM</name>
<organism evidence="2 3">
    <name type="scientific">Rhizophagus irregularis</name>
    <dbReference type="NCBI Taxonomy" id="588596"/>
    <lineage>
        <taxon>Eukaryota</taxon>
        <taxon>Fungi</taxon>
        <taxon>Fungi incertae sedis</taxon>
        <taxon>Mucoromycota</taxon>
        <taxon>Glomeromycotina</taxon>
        <taxon>Glomeromycetes</taxon>
        <taxon>Glomerales</taxon>
        <taxon>Glomeraceae</taxon>
        <taxon>Rhizophagus</taxon>
    </lineage>
</organism>
<evidence type="ECO:0000313" key="2">
    <source>
        <dbReference type="EMBL" id="CAB5379700.1"/>
    </source>
</evidence>
<gene>
    <name evidence="2" type="ORF">CHRIB12_LOCUS16747</name>
</gene>
<dbReference type="Proteomes" id="UP000684084">
    <property type="component" value="Unassembled WGS sequence"/>
</dbReference>
<proteinExistence type="predicted"/>
<evidence type="ECO:0000256" key="1">
    <source>
        <dbReference type="SAM" id="MobiDB-lite"/>
    </source>
</evidence>
<sequence length="117" mass="13460">MSIVEGNKINHQNNENESELELSSEGISLASKFQKMTTVFYQMQHKESMNLILDPEEFDHCLIERDEDLNNFLNEICNIFLPKGIYLNTCESSSEALNTLNNAGITTTYMTLYNQKK</sequence>